<sequence length="160" mass="18693">MKKPIRIILLIFTLLWLAFLFDTQLIVLRDDGIFTLHYNVPDEMKGKMYTGASWYSNSLMCRHLSFGSGRFEGTEYGDAFDNVEEKPGEWVSYIPTKVWHPFCTWELGRLTIGMDANEERTQFYDLAYAYLFEEKKSDSENPAKQKKLEDGQNESFLVCD</sequence>
<dbReference type="Proteomes" id="UP000198635">
    <property type="component" value="Unassembled WGS sequence"/>
</dbReference>
<evidence type="ECO:0000313" key="3">
    <source>
        <dbReference type="Proteomes" id="UP000198635"/>
    </source>
</evidence>
<reference evidence="3" key="1">
    <citation type="submission" date="2016-10" db="EMBL/GenBank/DDBJ databases">
        <authorList>
            <person name="Varghese N."/>
            <person name="Submissions S."/>
        </authorList>
    </citation>
    <scope>NUCLEOTIDE SEQUENCE [LARGE SCALE GENOMIC DNA]</scope>
    <source>
        <strain evidence="3">DSM 5918</strain>
    </source>
</reference>
<evidence type="ECO:0000256" key="1">
    <source>
        <dbReference type="SAM" id="MobiDB-lite"/>
    </source>
</evidence>
<name>A0A1I3ML38_9BACT</name>
<keyword evidence="3" id="KW-1185">Reference proteome</keyword>
<dbReference type="AlphaFoldDB" id="A0A1I3ML38"/>
<dbReference type="STRING" id="52560.SAMN04488082_1011"/>
<feature type="compositionally biased region" description="Basic and acidic residues" evidence="1">
    <location>
        <begin position="136"/>
        <end position="150"/>
    </location>
</feature>
<dbReference type="RefSeq" id="WP_143075490.1">
    <property type="nucleotide sequence ID" value="NZ_FORX01000001.1"/>
</dbReference>
<organism evidence="2 3">
    <name type="scientific">Desulfomicrobium apsheronum</name>
    <dbReference type="NCBI Taxonomy" id="52560"/>
    <lineage>
        <taxon>Bacteria</taxon>
        <taxon>Pseudomonadati</taxon>
        <taxon>Thermodesulfobacteriota</taxon>
        <taxon>Desulfovibrionia</taxon>
        <taxon>Desulfovibrionales</taxon>
        <taxon>Desulfomicrobiaceae</taxon>
        <taxon>Desulfomicrobium</taxon>
    </lineage>
</organism>
<evidence type="ECO:0000313" key="2">
    <source>
        <dbReference type="EMBL" id="SFI97445.1"/>
    </source>
</evidence>
<accession>A0A1I3ML38</accession>
<dbReference type="EMBL" id="FORX01000001">
    <property type="protein sequence ID" value="SFI97445.1"/>
    <property type="molecule type" value="Genomic_DNA"/>
</dbReference>
<protein>
    <submittedName>
        <fullName evidence="2">Uncharacterized protein</fullName>
    </submittedName>
</protein>
<feature type="region of interest" description="Disordered" evidence="1">
    <location>
        <begin position="136"/>
        <end position="160"/>
    </location>
</feature>
<proteinExistence type="predicted"/>
<feature type="non-terminal residue" evidence="2">
    <location>
        <position position="160"/>
    </location>
</feature>
<gene>
    <name evidence="2" type="ORF">SAMN04488082_1011</name>
</gene>